<dbReference type="Proteomes" id="UP000673434">
    <property type="component" value="Unassembled WGS sequence"/>
</dbReference>
<protein>
    <submittedName>
        <fullName evidence="3">Broad-spectrum mercury transporter MerE</fullName>
    </submittedName>
    <submittedName>
        <fullName evidence="2">Mercuric resistance protein</fullName>
    </submittedName>
</protein>
<dbReference type="KEGG" id="koc:AB185_01980"/>
<reference evidence="2" key="4">
    <citation type="journal article" date="2002" name="Plasmid">
        <title>Chromosomal sequences from Klebsiella pneumoniae flank the SHV-5 extended-spectrum beta-lactamase gene in pACM1.</title>
        <authorList>
            <person name="Preston K.E."/>
            <person name="Venezia R.A."/>
        </authorList>
    </citation>
    <scope>NUCLEOTIDE SEQUENCE</scope>
    <source>
        <strain evidence="2">ATCC 51983</strain>
        <plasmid evidence="2">pACM1</plasmid>
    </source>
</reference>
<geneLocation type="plasmid" evidence="2">
    <name>pACM1</name>
</geneLocation>
<keyword evidence="4" id="KW-1185">Reference proteome</keyword>
<dbReference type="EMBL" id="KJ541681">
    <property type="protein sequence ID" value="AIM47850.1"/>
    <property type="molecule type" value="Genomic_DNA"/>
</dbReference>
<keyword evidence="1" id="KW-1133">Transmembrane helix</keyword>
<evidence type="ECO:0000313" key="4">
    <source>
        <dbReference type="Proteomes" id="UP000673434"/>
    </source>
</evidence>
<reference evidence="2" key="2">
    <citation type="journal article" date="1999" name="Plasmid">
        <title>The cassettes and 3' conserved segment of an integron from Klebsiella oxytoca plasmid pACM1.</title>
        <authorList>
            <person name="Preston K.E."/>
            <person name="Radomski C.C."/>
            <person name="Venezia R.A."/>
        </authorList>
    </citation>
    <scope>NUCLEOTIDE SEQUENCE</scope>
    <source>
        <strain evidence="2">ATCC 51983</strain>
        <plasmid evidence="2">pACM1</plasmid>
    </source>
</reference>
<feature type="transmembrane region" description="Helical" evidence="1">
    <location>
        <begin position="18"/>
        <end position="40"/>
    </location>
</feature>
<dbReference type="InterPro" id="IPR007746">
    <property type="entry name" value="MerE"/>
</dbReference>
<dbReference type="RefSeq" id="WP_001087807.1">
    <property type="nucleotide sequence ID" value="NC_024997.1"/>
</dbReference>
<keyword evidence="1" id="KW-0812">Transmembrane</keyword>
<organism evidence="2">
    <name type="scientific">Klebsiella oxytoca</name>
    <dbReference type="NCBI Taxonomy" id="571"/>
    <lineage>
        <taxon>Bacteria</taxon>
        <taxon>Pseudomonadati</taxon>
        <taxon>Pseudomonadota</taxon>
        <taxon>Gammaproteobacteria</taxon>
        <taxon>Enterobacterales</taxon>
        <taxon>Enterobacteriaceae</taxon>
        <taxon>Klebsiella/Raoultella group</taxon>
        <taxon>Klebsiella</taxon>
    </lineage>
</organism>
<evidence type="ECO:0000313" key="3">
    <source>
        <dbReference type="EMBL" id="MBQ0604217.1"/>
    </source>
</evidence>
<evidence type="ECO:0000256" key="1">
    <source>
        <dbReference type="SAM" id="Phobius"/>
    </source>
</evidence>
<dbReference type="Pfam" id="PF05052">
    <property type="entry name" value="MerE"/>
    <property type="match status" value="1"/>
</dbReference>
<dbReference type="EMBL" id="JAGKON010000056">
    <property type="protein sequence ID" value="MBQ0604217.1"/>
    <property type="molecule type" value="Genomic_DNA"/>
</dbReference>
<evidence type="ECO:0000313" key="2">
    <source>
        <dbReference type="EMBL" id="AIM47850.1"/>
    </source>
</evidence>
<reference evidence="2" key="1">
    <citation type="journal article" date="1997" name="Plasmid">
        <title>The resistance and integrase genes of pACM1, a conjugative multiple-resistance plasmid, from Klebsiella oxytoca.</title>
        <authorList>
            <person name="Preston K.E."/>
            <person name="Kacica M.A."/>
            <person name="Limberger R.J."/>
            <person name="Archinal W.A."/>
            <person name="Venezia R.A."/>
        </authorList>
    </citation>
    <scope>NUCLEOTIDE SEQUENCE</scope>
    <source>
        <strain evidence="2">ATCC 51983</strain>
        <plasmid evidence="2">pACM1</plasmid>
    </source>
</reference>
<feature type="transmembrane region" description="Helical" evidence="1">
    <location>
        <begin position="52"/>
        <end position="71"/>
    </location>
</feature>
<keyword evidence="2" id="KW-0614">Plasmid</keyword>
<dbReference type="KEGG" id="koc:AB185_03205"/>
<dbReference type="AlphaFoldDB" id="A0A088FMK9"/>
<dbReference type="KEGG" id="koc:AB185_02665"/>
<reference evidence="2" key="5">
    <citation type="journal article" date="2004" name="Plasmid">
        <title>The SHV-5 extended-spectrum beta-lactamase gene of pACM1 is located on the remnant of a compound transposon.</title>
        <authorList>
            <person name="Preston K.E."/>
            <person name="Venezia R.A."/>
            <person name="Stellrecht K.A."/>
        </authorList>
    </citation>
    <scope>NUCLEOTIDE SEQUENCE</scope>
    <source>
        <strain evidence="2">ATCC 51983</strain>
        <plasmid evidence="2">pACM1</plasmid>
    </source>
</reference>
<dbReference type="NCBIfam" id="NF010310">
    <property type="entry name" value="PRK13747.1"/>
    <property type="match status" value="1"/>
</dbReference>
<dbReference type="GeneID" id="89492259"/>
<sequence length="78" mass="8280">MNSPEHLPSETHKPITGYLWGALAVLTCPCHLPILAIVLAGTTAGAFIGEHWGIAALTLTGLFVLSVTRLLRAFKGRS</sequence>
<reference evidence="2" key="3">
    <citation type="journal article" date="2000" name="Plasmid">
        <title>Nucleotide sequence of a 7-kb fragment of pACM1 encoding an IncM DNA primase and other putative proteins associated with conjugation.</title>
        <authorList>
            <person name="Preston K.E."/>
            <person name="Radomski C.C."/>
            <person name="Venezia R.A."/>
        </authorList>
    </citation>
    <scope>NUCLEOTIDE SEQUENCE</scope>
    <source>
        <strain evidence="2">ATCC 51983</strain>
        <plasmid evidence="2">pACM1</plasmid>
    </source>
</reference>
<keyword evidence="1" id="KW-0472">Membrane</keyword>
<reference evidence="2" key="6">
    <citation type="journal article" date="2014" name="Plasmid">
        <title>The complete nucleotide sequence of the multi-drug resistance-encoding IncL/M plasmid pACM1.</title>
        <authorList>
            <person name="Preston K.E."/>
            <person name="Hitchcock S.A."/>
            <person name="Aziz A.Y."/>
            <person name="Tine J.A."/>
        </authorList>
    </citation>
    <scope>NUCLEOTIDE SEQUENCE</scope>
    <source>
        <strain evidence="2">ATCC 51983</strain>
        <plasmid evidence="2">pACM1</plasmid>
    </source>
</reference>
<dbReference type="GeneID" id="99779712"/>
<dbReference type="PATRIC" id="fig|571.108.peg.6653"/>
<accession>A0A088FMK9</accession>
<reference evidence="3 4" key="7">
    <citation type="submission" date="2021-03" db="EMBL/GenBank/DDBJ databases">
        <authorList>
            <person name="Stanton E."/>
        </authorList>
    </citation>
    <scope>NUCLEOTIDE SEQUENCE [LARGE SCALE GENOMIC DNA]</scope>
    <source>
        <strain evidence="3 4">2020EL-00037</strain>
    </source>
</reference>
<dbReference type="OrthoDB" id="8481264at2"/>
<gene>
    <name evidence="2" type="primary">merE</name>
    <name evidence="3" type="ORF">J7S78_31015</name>
</gene>
<proteinExistence type="predicted"/>
<name>A0A088FMK9_KLEOX</name>
<dbReference type="GO" id="GO:0016020">
    <property type="term" value="C:membrane"/>
    <property type="evidence" value="ECO:0007669"/>
    <property type="project" value="InterPro"/>
</dbReference>
<dbReference type="GO" id="GO:0015097">
    <property type="term" value="F:mercury ion transmembrane transporter activity"/>
    <property type="evidence" value="ECO:0007669"/>
    <property type="project" value="InterPro"/>
</dbReference>